<dbReference type="AlphaFoldDB" id="A0A024VVF1"/>
<protein>
    <submittedName>
        <fullName evidence="1">Uncharacterized protein</fullName>
    </submittedName>
</protein>
<organism evidence="1 2">
    <name type="scientific">Plasmodium falciparum FCH/4</name>
    <dbReference type="NCBI Taxonomy" id="1036724"/>
    <lineage>
        <taxon>Eukaryota</taxon>
        <taxon>Sar</taxon>
        <taxon>Alveolata</taxon>
        <taxon>Apicomplexa</taxon>
        <taxon>Aconoidasida</taxon>
        <taxon>Haemosporida</taxon>
        <taxon>Plasmodiidae</taxon>
        <taxon>Plasmodium</taxon>
        <taxon>Plasmodium (Laverania)</taxon>
    </lineage>
</organism>
<dbReference type="EMBL" id="KI927809">
    <property type="protein sequence ID" value="ETW32205.1"/>
    <property type="molecule type" value="Genomic_DNA"/>
</dbReference>
<evidence type="ECO:0000313" key="2">
    <source>
        <dbReference type="Proteomes" id="UP000030656"/>
    </source>
</evidence>
<evidence type="ECO:0000313" key="1">
    <source>
        <dbReference type="EMBL" id="ETW32205.1"/>
    </source>
</evidence>
<sequence>MWKLIQVMKKKKKKQIEFIIMWRI</sequence>
<dbReference type="Proteomes" id="UP000030656">
    <property type="component" value="Unassembled WGS sequence"/>
</dbReference>
<gene>
    <name evidence="1" type="ORF">PFFCH_00371</name>
</gene>
<proteinExistence type="predicted"/>
<reference evidence="1 2" key="2">
    <citation type="submission" date="2013-02" db="EMBL/GenBank/DDBJ databases">
        <title>The Genome Sequence of Plasmodium falciparum FCH/4.</title>
        <authorList>
            <consortium name="The Broad Institute Genome Sequencing Platform"/>
            <consortium name="The Broad Institute Genome Sequencing Center for Infectious Disease"/>
            <person name="Neafsey D."/>
            <person name="Cheeseman I."/>
            <person name="Volkman S."/>
            <person name="Adams J."/>
            <person name="Walker B."/>
            <person name="Young S.K."/>
            <person name="Zeng Q."/>
            <person name="Gargeya S."/>
            <person name="Fitzgerald M."/>
            <person name="Haas B."/>
            <person name="Abouelleil A."/>
            <person name="Alvarado L."/>
            <person name="Arachchi H.M."/>
            <person name="Berlin A.M."/>
            <person name="Chapman S.B."/>
            <person name="Dewar J."/>
            <person name="Goldberg J."/>
            <person name="Griggs A."/>
            <person name="Gujja S."/>
            <person name="Hansen M."/>
            <person name="Howarth C."/>
            <person name="Imamovic A."/>
            <person name="Larimer J."/>
            <person name="McCowan C."/>
            <person name="Murphy C."/>
            <person name="Neiman D."/>
            <person name="Pearson M."/>
            <person name="Priest M."/>
            <person name="Roberts A."/>
            <person name="Saif S."/>
            <person name="Shea T."/>
            <person name="Sisk P."/>
            <person name="Sykes S."/>
            <person name="Wortman J."/>
            <person name="Nusbaum C."/>
            <person name="Birren B."/>
        </authorList>
    </citation>
    <scope>NUCLEOTIDE SEQUENCE [LARGE SCALE GENOMIC DNA]</scope>
    <source>
        <strain evidence="1 2">FCH/4</strain>
    </source>
</reference>
<reference evidence="1 2" key="1">
    <citation type="submission" date="2013-02" db="EMBL/GenBank/DDBJ databases">
        <title>The Genome Annotation of Plasmodium falciparum FCH/4.</title>
        <authorList>
            <consortium name="The Broad Institute Genome Sequencing Platform"/>
            <consortium name="The Broad Institute Genome Sequencing Center for Infectious Disease"/>
            <person name="Neafsey D."/>
            <person name="Hoffman S."/>
            <person name="Volkman S."/>
            <person name="Rosenthal P."/>
            <person name="Walker B."/>
            <person name="Young S.K."/>
            <person name="Zeng Q."/>
            <person name="Gargeya S."/>
            <person name="Fitzgerald M."/>
            <person name="Haas B."/>
            <person name="Abouelleil A."/>
            <person name="Allen A.W."/>
            <person name="Alvarado L."/>
            <person name="Arachchi H.M."/>
            <person name="Berlin A.M."/>
            <person name="Chapman S.B."/>
            <person name="Gainer-Dewar J."/>
            <person name="Goldberg J."/>
            <person name="Griggs A."/>
            <person name="Gujja S."/>
            <person name="Hansen M."/>
            <person name="Howarth C."/>
            <person name="Imamovic A."/>
            <person name="Ireland A."/>
            <person name="Larimer J."/>
            <person name="McCowan C."/>
            <person name="Murphy C."/>
            <person name="Pearson M."/>
            <person name="Poon T.W."/>
            <person name="Priest M."/>
            <person name="Roberts A."/>
            <person name="Saif S."/>
            <person name="Shea T."/>
            <person name="Sisk P."/>
            <person name="Sykes S."/>
            <person name="Wortman J."/>
            <person name="Nusbaum C."/>
            <person name="Birren B."/>
        </authorList>
    </citation>
    <scope>NUCLEOTIDE SEQUENCE [LARGE SCALE GENOMIC DNA]</scope>
    <source>
        <strain evidence="1 2">FCH/4</strain>
    </source>
</reference>
<name>A0A024VVF1_PLAFA</name>
<accession>A0A024VVF1</accession>